<keyword evidence="1" id="KW-0051">Antiviral defense</keyword>
<name>A0A1I2MEI7_9CLOT</name>
<dbReference type="GO" id="GO:0043571">
    <property type="term" value="P:maintenance of CRISPR repeat elements"/>
    <property type="evidence" value="ECO:0007669"/>
    <property type="project" value="InterPro"/>
</dbReference>
<dbReference type="AlphaFoldDB" id="A0A1I2MEI7"/>
<dbReference type="GeneID" id="90543356"/>
<dbReference type="Proteomes" id="UP000182135">
    <property type="component" value="Unassembled WGS sequence"/>
</dbReference>
<dbReference type="EMBL" id="QAMZ01000029">
    <property type="protein sequence ID" value="PWL53903.1"/>
    <property type="molecule type" value="Genomic_DNA"/>
</dbReference>
<reference evidence="2 5" key="2">
    <citation type="submission" date="2018-03" db="EMBL/GenBank/DDBJ databases">
        <title>The uncultured portion of the human microbiome is neutrally assembled.</title>
        <authorList>
            <person name="Jeraldo P."/>
            <person name="Boardman L."/>
            <person name="White B.A."/>
            <person name="Nelson H."/>
            <person name="Goldenfeld N."/>
            <person name="Chia N."/>
        </authorList>
    </citation>
    <scope>NUCLEOTIDE SEQUENCE [LARGE SCALE GENOMIC DNA]</scope>
    <source>
        <strain evidence="2">CIM:MAG 903</strain>
    </source>
</reference>
<sequence length="219" mass="25387">MKALKLGLYQETVCYKKPYAFKVTETYPLPPYSTVIGFLHNVINATEYNPMRISVQGSYDGIFTAYNTTRFYHKDDATSMPLNVHMLYGVNLIIHVVADKEILDKIYEGFKNTGKAFTLGRGEDLARLDYIKFVQLDESEIEDEEDNSEMLKKCFYVPNIFDTNLQGISYKINKNYKIVNGLRRWNKINVKYVEKGNMITKGKYYVDNDIDNKDIAFLA</sequence>
<dbReference type="NCBIfam" id="TIGR02593">
    <property type="entry name" value="CRISPR_cas5"/>
    <property type="match status" value="1"/>
</dbReference>
<gene>
    <name evidence="2" type="primary">cas5b</name>
    <name evidence="2" type="ORF">DBY38_05780</name>
    <name evidence="3" type="ORF">SAMN04487885_11432</name>
</gene>
<dbReference type="InterPro" id="IPR013337">
    <property type="entry name" value="CRISPR-assoc_prot_Cas5_Tneap"/>
</dbReference>
<evidence type="ECO:0000313" key="2">
    <source>
        <dbReference type="EMBL" id="PWL53903.1"/>
    </source>
</evidence>
<dbReference type="EMBL" id="FOOE01000014">
    <property type="protein sequence ID" value="SFF89340.1"/>
    <property type="molecule type" value="Genomic_DNA"/>
</dbReference>
<dbReference type="eggNOG" id="COG1688">
    <property type="taxonomic scope" value="Bacteria"/>
</dbReference>
<evidence type="ECO:0000313" key="4">
    <source>
        <dbReference type="Proteomes" id="UP000182135"/>
    </source>
</evidence>
<dbReference type="OrthoDB" id="9782505at2"/>
<keyword evidence="4" id="KW-1185">Reference proteome</keyword>
<dbReference type="RefSeq" id="WP_027640227.1">
    <property type="nucleotide sequence ID" value="NZ_CP076620.1"/>
</dbReference>
<evidence type="ECO:0000313" key="5">
    <source>
        <dbReference type="Proteomes" id="UP000246114"/>
    </source>
</evidence>
<evidence type="ECO:0000256" key="1">
    <source>
        <dbReference type="ARBA" id="ARBA00023118"/>
    </source>
</evidence>
<accession>A0A1I2MEI7</accession>
<proteinExistence type="predicted"/>
<protein>
    <submittedName>
        <fullName evidence="3">CRISPR-associated protein, Cas5t family</fullName>
    </submittedName>
    <submittedName>
        <fullName evidence="2">Type I-B CRISPR-associated protein Cas5</fullName>
    </submittedName>
</protein>
<dbReference type="Proteomes" id="UP000246114">
    <property type="component" value="Unassembled WGS sequence"/>
</dbReference>
<dbReference type="NCBIfam" id="TIGR01895">
    <property type="entry name" value="cas_Cas5t"/>
    <property type="match status" value="1"/>
</dbReference>
<reference evidence="3 4" key="1">
    <citation type="submission" date="2016-10" db="EMBL/GenBank/DDBJ databases">
        <authorList>
            <person name="de Groot N.N."/>
        </authorList>
    </citation>
    <scope>NUCLEOTIDE SEQUENCE [LARGE SCALE GENOMIC DNA]</scope>
    <source>
        <strain evidence="3 4">NLAE-zl-G419</strain>
    </source>
</reference>
<dbReference type="InterPro" id="IPR021124">
    <property type="entry name" value="CRISPR-assoc_prot_Cas5"/>
</dbReference>
<dbReference type="GO" id="GO:0051607">
    <property type="term" value="P:defense response to virus"/>
    <property type="evidence" value="ECO:0007669"/>
    <property type="project" value="UniProtKB-KW"/>
</dbReference>
<evidence type="ECO:0000313" key="3">
    <source>
        <dbReference type="EMBL" id="SFF89340.1"/>
    </source>
</evidence>
<dbReference type="InterPro" id="IPR013422">
    <property type="entry name" value="CRISPR-assoc_prot_Cas5_N"/>
</dbReference>
<organism evidence="3 4">
    <name type="scientific">Clostridium cadaveris</name>
    <dbReference type="NCBI Taxonomy" id="1529"/>
    <lineage>
        <taxon>Bacteria</taxon>
        <taxon>Bacillati</taxon>
        <taxon>Bacillota</taxon>
        <taxon>Clostridia</taxon>
        <taxon>Eubacteriales</taxon>
        <taxon>Clostridiaceae</taxon>
        <taxon>Clostridium</taxon>
    </lineage>
</organism>
<dbReference type="Pfam" id="PF09704">
    <property type="entry name" value="Cas_Cas5d"/>
    <property type="match status" value="1"/>
</dbReference>
<dbReference type="STRING" id="1529.SAMN04487885_11432"/>